<protein>
    <submittedName>
        <fullName evidence="1">Uncharacterized protein</fullName>
    </submittedName>
</protein>
<dbReference type="AlphaFoldDB" id="A0AAU9UMP5"/>
<proteinExistence type="predicted"/>
<comment type="caution">
    <text evidence="1">The sequence shown here is derived from an EMBL/GenBank/DDBJ whole genome shotgun (WGS) entry which is preliminary data.</text>
</comment>
<dbReference type="Proteomes" id="UP001153954">
    <property type="component" value="Unassembled WGS sequence"/>
</dbReference>
<sequence length="209" mass="23793">MWSNTDPVNTTHGTRIAALPSHFHLKIGIELDLEKTENLEITTHETKNTIRYVFGKNKFVMRNEKTFRVEGGYGLQRAPLPLRRERADNFKTGRKSVERRRVDLKRWFHQLLSLLLIIDDNSRYCTKFRDPLGPFAFSGACAAQRSRSRAVQLGCDASVATPKYVIVEESRRLAAAAAQVGRVAQAPAERQMARPSSLYGRQLDKDNCF</sequence>
<name>A0AAU9UMP5_EUPED</name>
<evidence type="ECO:0000313" key="1">
    <source>
        <dbReference type="EMBL" id="CAH2100463.1"/>
    </source>
</evidence>
<gene>
    <name evidence="1" type="ORF">EEDITHA_LOCUS15323</name>
</gene>
<keyword evidence="2" id="KW-1185">Reference proteome</keyword>
<dbReference type="EMBL" id="CAKOGL010000022">
    <property type="protein sequence ID" value="CAH2100463.1"/>
    <property type="molecule type" value="Genomic_DNA"/>
</dbReference>
<reference evidence="1" key="1">
    <citation type="submission" date="2022-03" db="EMBL/GenBank/DDBJ databases">
        <authorList>
            <person name="Tunstrom K."/>
        </authorList>
    </citation>
    <scope>NUCLEOTIDE SEQUENCE</scope>
</reference>
<accession>A0AAU9UMP5</accession>
<organism evidence="1 2">
    <name type="scientific">Euphydryas editha</name>
    <name type="common">Edith's checkerspot</name>
    <dbReference type="NCBI Taxonomy" id="104508"/>
    <lineage>
        <taxon>Eukaryota</taxon>
        <taxon>Metazoa</taxon>
        <taxon>Ecdysozoa</taxon>
        <taxon>Arthropoda</taxon>
        <taxon>Hexapoda</taxon>
        <taxon>Insecta</taxon>
        <taxon>Pterygota</taxon>
        <taxon>Neoptera</taxon>
        <taxon>Endopterygota</taxon>
        <taxon>Lepidoptera</taxon>
        <taxon>Glossata</taxon>
        <taxon>Ditrysia</taxon>
        <taxon>Papilionoidea</taxon>
        <taxon>Nymphalidae</taxon>
        <taxon>Nymphalinae</taxon>
        <taxon>Euphydryas</taxon>
    </lineage>
</organism>
<evidence type="ECO:0000313" key="2">
    <source>
        <dbReference type="Proteomes" id="UP001153954"/>
    </source>
</evidence>